<dbReference type="Proteomes" id="UP000467840">
    <property type="component" value="Chromosome 11"/>
</dbReference>
<accession>A0A6A6NC53</accession>
<proteinExistence type="predicted"/>
<protein>
    <recommendedName>
        <fullName evidence="4">NB-ARC domain-containing protein</fullName>
    </recommendedName>
</protein>
<organism evidence="2 3">
    <name type="scientific">Hevea brasiliensis</name>
    <name type="common">Para rubber tree</name>
    <name type="synonym">Siphonia brasiliensis</name>
    <dbReference type="NCBI Taxonomy" id="3981"/>
    <lineage>
        <taxon>Eukaryota</taxon>
        <taxon>Viridiplantae</taxon>
        <taxon>Streptophyta</taxon>
        <taxon>Embryophyta</taxon>
        <taxon>Tracheophyta</taxon>
        <taxon>Spermatophyta</taxon>
        <taxon>Magnoliopsida</taxon>
        <taxon>eudicotyledons</taxon>
        <taxon>Gunneridae</taxon>
        <taxon>Pentapetalae</taxon>
        <taxon>rosids</taxon>
        <taxon>fabids</taxon>
        <taxon>Malpighiales</taxon>
        <taxon>Euphorbiaceae</taxon>
        <taxon>Crotonoideae</taxon>
        <taxon>Micrandreae</taxon>
        <taxon>Hevea</taxon>
    </lineage>
</organism>
<evidence type="ECO:0008006" key="4">
    <source>
        <dbReference type="Google" id="ProtNLM"/>
    </source>
</evidence>
<sequence length="220" mass="24696">MMEELESIGHEFYGKGKIGFPSLMKLKLEDTRSLKKWKEIHHGDFAVHKQLEVLNCRSITNLPKFPSLSDLLLENCHQTILSSDIPSGLQNLYSLKELHISKCPTLVSFTVEKLGSSLKNLRILSCANLESLPMRLHELQNLESLSIHGCPKLVCLPASRLPASPCSLSIMECALLEERCAEGGEDWPKMEHIPEKHITRVELCPRFELKLQVCAAVSLG</sequence>
<dbReference type="PANTHER" id="PTHR36766">
    <property type="entry name" value="PLANT BROAD-SPECTRUM MILDEW RESISTANCE PROTEIN RPW8"/>
    <property type="match status" value="1"/>
</dbReference>
<gene>
    <name evidence="2" type="ORF">GH714_017285</name>
</gene>
<dbReference type="InterPro" id="IPR032675">
    <property type="entry name" value="LRR_dom_sf"/>
</dbReference>
<evidence type="ECO:0000313" key="3">
    <source>
        <dbReference type="Proteomes" id="UP000467840"/>
    </source>
</evidence>
<dbReference type="EMBL" id="JAAGAX010000002">
    <property type="protein sequence ID" value="KAF2322485.1"/>
    <property type="molecule type" value="Genomic_DNA"/>
</dbReference>
<dbReference type="PANTHER" id="PTHR36766:SF70">
    <property type="entry name" value="DISEASE RESISTANCE PROTEIN RGA4"/>
    <property type="match status" value="1"/>
</dbReference>
<comment type="caution">
    <text evidence="2">The sequence shown here is derived from an EMBL/GenBank/DDBJ whole genome shotgun (WGS) entry which is preliminary data.</text>
</comment>
<dbReference type="GO" id="GO:0006952">
    <property type="term" value="P:defense response"/>
    <property type="evidence" value="ECO:0007669"/>
    <property type="project" value="UniProtKB-KW"/>
</dbReference>
<evidence type="ECO:0000313" key="2">
    <source>
        <dbReference type="EMBL" id="KAF2322485.1"/>
    </source>
</evidence>
<dbReference type="SUPFAM" id="SSF52058">
    <property type="entry name" value="L domain-like"/>
    <property type="match status" value="1"/>
</dbReference>
<name>A0A6A6NC53_HEVBR</name>
<dbReference type="AlphaFoldDB" id="A0A6A6NC53"/>
<evidence type="ECO:0000256" key="1">
    <source>
        <dbReference type="ARBA" id="ARBA00022821"/>
    </source>
</evidence>
<dbReference type="Gene3D" id="3.80.10.10">
    <property type="entry name" value="Ribonuclease Inhibitor"/>
    <property type="match status" value="1"/>
</dbReference>
<keyword evidence="1" id="KW-0611">Plant defense</keyword>
<keyword evidence="3" id="KW-1185">Reference proteome</keyword>
<reference evidence="2 3" key="1">
    <citation type="journal article" date="2020" name="Mol. Plant">
        <title>The Chromosome-Based Rubber Tree Genome Provides New Insights into Spurge Genome Evolution and Rubber Biosynthesis.</title>
        <authorList>
            <person name="Liu J."/>
            <person name="Shi C."/>
            <person name="Shi C.C."/>
            <person name="Li W."/>
            <person name="Zhang Q.J."/>
            <person name="Zhang Y."/>
            <person name="Li K."/>
            <person name="Lu H.F."/>
            <person name="Shi C."/>
            <person name="Zhu S.T."/>
            <person name="Xiao Z.Y."/>
            <person name="Nan H."/>
            <person name="Yue Y."/>
            <person name="Zhu X.G."/>
            <person name="Wu Y."/>
            <person name="Hong X.N."/>
            <person name="Fan G.Y."/>
            <person name="Tong Y."/>
            <person name="Zhang D."/>
            <person name="Mao C.L."/>
            <person name="Liu Y.L."/>
            <person name="Hao S.J."/>
            <person name="Liu W.Q."/>
            <person name="Lv M.Q."/>
            <person name="Zhang H.B."/>
            <person name="Liu Y."/>
            <person name="Hu-Tang G.R."/>
            <person name="Wang J.P."/>
            <person name="Wang J.H."/>
            <person name="Sun Y.H."/>
            <person name="Ni S.B."/>
            <person name="Chen W.B."/>
            <person name="Zhang X.C."/>
            <person name="Jiao Y.N."/>
            <person name="Eichler E.E."/>
            <person name="Li G.H."/>
            <person name="Liu X."/>
            <person name="Gao L.Z."/>
        </authorList>
    </citation>
    <scope>NUCLEOTIDE SEQUENCE [LARGE SCALE GENOMIC DNA]</scope>
    <source>
        <strain evidence="3">cv. GT1</strain>
        <tissue evidence="2">Leaf</tissue>
    </source>
</reference>